<sequence>MARLFAKDYHNKSDSWYFNQAIIVLEKDDLWFWKTRNEDGNYQIRFFPAPSKQEYFAEYVDIVFNPETELIVSHDCSQCHTDESCRHYLSILRYAYLNLSTRIFEEEVVETCDGNALSGNELWLNIARNAVLYVEGIYNPETDKIRFYHQDLAPIDPILMGKLHSQEEINEIPQRQIEYYTANMGAFRDADLHLFSFLNKTRCAYSPKNKFWSIYKSDFAQALLIMQNCHTRFVIRETGEELIFQQQPYQLALRIEPSGTKNYSLRAVIIDELSVWFAGNPTWLFFRNRVYKINLPFRKEIIDHIFGSGEVLTARDLIYYRCLVHRELQEQGIYLDFEESISLPEIIDEIPVKRLHIKKLGDKILIGGSLVFSREREIPLSVLRFGKPLVYSQYTSPDKNGSAWFHLTPELFAKTQELLNKLPEPEMNRLEQYAELVFSGKERIEQLRTAIFELSDQDWDIQIDPELRNYFVAKIPLQVELIARHEEDIDWFTYEVRYHYRDLNFTHEELKRFFRSKEEFLHTSDGRLVFISNPQVFYEVEELLSRSEHKTDQVYRSRMMNLPYYLKLQEDNPAFRMQGDEWLEGFYEALLKRRLEGPETLPLYLQTVLRGYQKAGVAWIKMLAHYHLNGILADEMGLGKTIQALSAILSTTLGQVSLVICPKTLLYNWAAEIDKFHTNIPFAIVDGNKTTRMEILSNPNVQLFIMSYSMVLGDVAYLKNMEFEWIVLDEAQNIKNVSAQRTSAIKKLKSKHRLALTGTPIENNLTELWSIFDFLNPGYLGTLNKFKQNYLPAEGEITARLSLSRMVAPFMLRRIKKDVLLELPDKQEQISWCKLNTLQEKLYLQILDMVHKKLLPEGKEMPSYIHILAALTKLRQVCNHPHLANGDILPELEASSKLEQLLELVTEATNAGHKVLIFSQFVQMLSIIRKVLEANSLPYCYLDGQTKDRVTPIKSFETNPEIKLFLISLKAGGTGLNLTAADTVILYDPWWNPMVENQAIDRTHRIGQTHKVQVFRLITKGTVEEKILQLQQNKRELFETVIEGGQNVLKAMTKEDIKKLFSYSE</sequence>
<evidence type="ECO:0000256" key="1">
    <source>
        <dbReference type="ARBA" id="ARBA00022801"/>
    </source>
</evidence>
<evidence type="ECO:0000313" key="5">
    <source>
        <dbReference type="Proteomes" id="UP000002019"/>
    </source>
</evidence>
<evidence type="ECO:0000259" key="3">
    <source>
        <dbReference type="PROSITE" id="PS51194"/>
    </source>
</evidence>
<dbReference type="InterPro" id="IPR049730">
    <property type="entry name" value="SNF2/RAD54-like_C"/>
</dbReference>
<feature type="domain" description="Helicase C-terminal" evidence="3">
    <location>
        <begin position="897"/>
        <end position="1056"/>
    </location>
</feature>
<organism evidence="4 5">
    <name type="scientific">Cloacimonas acidaminovorans (strain Evry)</name>
    <dbReference type="NCBI Taxonomy" id="459349"/>
    <lineage>
        <taxon>Bacteria</taxon>
        <taxon>Pseudomonadati</taxon>
        <taxon>Candidatus Cloacimonadota</taxon>
        <taxon>Candidatus Cloacimonadia</taxon>
        <taxon>Candidatus Cloacimonadales</taxon>
        <taxon>Candidatus Cloacimonadaceae</taxon>
        <taxon>Candidatus Cloacimonas</taxon>
    </lineage>
</organism>
<evidence type="ECO:0000259" key="2">
    <source>
        <dbReference type="PROSITE" id="PS51192"/>
    </source>
</evidence>
<dbReference type="Pfam" id="PF00271">
    <property type="entry name" value="Helicase_C"/>
    <property type="match status" value="1"/>
</dbReference>
<dbReference type="Gene3D" id="3.40.50.300">
    <property type="entry name" value="P-loop containing nucleotide triphosphate hydrolases"/>
    <property type="match status" value="1"/>
</dbReference>
<dbReference type="Gene3D" id="3.40.50.10810">
    <property type="entry name" value="Tandem AAA-ATPase domain"/>
    <property type="match status" value="1"/>
</dbReference>
<keyword evidence="5" id="KW-1185">Reference proteome</keyword>
<dbReference type="PROSITE" id="PS51192">
    <property type="entry name" value="HELICASE_ATP_BIND_1"/>
    <property type="match status" value="1"/>
</dbReference>
<protein>
    <submittedName>
        <fullName evidence="4">Uncharacterized protein</fullName>
    </submittedName>
</protein>
<dbReference type="SMART" id="SM00490">
    <property type="entry name" value="HELICc"/>
    <property type="match status" value="1"/>
</dbReference>
<dbReference type="KEGG" id="caci:CLOAM0057"/>
<proteinExistence type="predicted"/>
<dbReference type="Proteomes" id="UP000002019">
    <property type="component" value="Chromosome"/>
</dbReference>
<dbReference type="InterPro" id="IPR027417">
    <property type="entry name" value="P-loop_NTPase"/>
</dbReference>
<dbReference type="EMBL" id="CU466930">
    <property type="protein sequence ID" value="CAO79972.1"/>
    <property type="molecule type" value="Genomic_DNA"/>
</dbReference>
<dbReference type="InterPro" id="IPR001650">
    <property type="entry name" value="Helicase_C-like"/>
</dbReference>
<dbReference type="eggNOG" id="COG0553">
    <property type="taxonomic scope" value="Bacteria"/>
</dbReference>
<dbReference type="PROSITE" id="PS51194">
    <property type="entry name" value="HELICASE_CTER"/>
    <property type="match status" value="1"/>
</dbReference>
<feature type="domain" description="Helicase ATP-binding" evidence="2">
    <location>
        <begin position="621"/>
        <end position="778"/>
    </location>
</feature>
<dbReference type="HOGENOM" id="CLU_288502_0_0_0"/>
<dbReference type="PANTHER" id="PTHR10799">
    <property type="entry name" value="SNF2/RAD54 HELICASE FAMILY"/>
    <property type="match status" value="1"/>
</dbReference>
<dbReference type="SMART" id="SM00487">
    <property type="entry name" value="DEXDc"/>
    <property type="match status" value="1"/>
</dbReference>
<gene>
    <name evidence="4" type="ordered locus">CLOAM0057</name>
</gene>
<dbReference type="OrthoDB" id="9814088at2"/>
<dbReference type="InterPro" id="IPR014001">
    <property type="entry name" value="Helicase_ATP-bd"/>
</dbReference>
<dbReference type="RefSeq" id="WP_015423833.1">
    <property type="nucleotide sequence ID" value="NC_020449.1"/>
</dbReference>
<keyword evidence="1" id="KW-0378">Hydrolase</keyword>
<dbReference type="AlphaFoldDB" id="B0VIR2"/>
<dbReference type="GO" id="GO:0016787">
    <property type="term" value="F:hydrolase activity"/>
    <property type="evidence" value="ECO:0007669"/>
    <property type="project" value="UniProtKB-KW"/>
</dbReference>
<dbReference type="Pfam" id="PF00176">
    <property type="entry name" value="SNF2-rel_dom"/>
    <property type="match status" value="1"/>
</dbReference>
<dbReference type="GO" id="GO:0005524">
    <property type="term" value="F:ATP binding"/>
    <property type="evidence" value="ECO:0007669"/>
    <property type="project" value="InterPro"/>
</dbReference>
<name>B0VIR2_CLOAI</name>
<reference evidence="4 5" key="1">
    <citation type="journal article" date="2008" name="J. Bacteriol.">
        <title>'Candidatus Cloacamonas acidaminovorans': genome sequence reconstruction provides a first glimpse of a new bacterial division.</title>
        <authorList>
            <person name="Pelletier E."/>
            <person name="Kreimeyer A."/>
            <person name="Bocs S."/>
            <person name="Rouy Z."/>
            <person name="Gyapay G."/>
            <person name="Chouari R."/>
            <person name="Riviere D."/>
            <person name="Ganesan A."/>
            <person name="Daegelen P."/>
            <person name="Sghir A."/>
            <person name="Cohen G.N."/>
            <person name="Medigue C."/>
            <person name="Weissenbach J."/>
            <person name="Le Paslier D."/>
        </authorList>
    </citation>
    <scope>NUCLEOTIDE SEQUENCE [LARGE SCALE GENOMIC DNA]</scope>
    <source>
        <strain evidence="5">Evry</strain>
    </source>
</reference>
<dbReference type="SUPFAM" id="SSF52540">
    <property type="entry name" value="P-loop containing nucleoside triphosphate hydrolases"/>
    <property type="match status" value="2"/>
</dbReference>
<dbReference type="STRING" id="459349.CLOAM0057"/>
<accession>B0VIR2</accession>
<dbReference type="CDD" id="cd18793">
    <property type="entry name" value="SF2_C_SNF"/>
    <property type="match status" value="1"/>
</dbReference>
<evidence type="ECO:0000313" key="4">
    <source>
        <dbReference type="EMBL" id="CAO79972.1"/>
    </source>
</evidence>
<dbReference type="InterPro" id="IPR000330">
    <property type="entry name" value="SNF2_N"/>
</dbReference>
<dbReference type="InterPro" id="IPR038718">
    <property type="entry name" value="SNF2-like_sf"/>
</dbReference>